<protein>
    <submittedName>
        <fullName evidence="1">Uncharacterized protein</fullName>
    </submittedName>
</protein>
<dbReference type="EMBL" id="GL890921">
    <property type="protein sequence ID" value="EGJ32475.1"/>
    <property type="molecule type" value="Genomic_DNA"/>
</dbReference>
<keyword evidence="2" id="KW-1185">Reference proteome</keyword>
<name>F4XSF5_9CYAN</name>
<dbReference type="AlphaFoldDB" id="F4XSF5"/>
<gene>
    <name evidence="1" type="ORF">LYNGBM3L_17340</name>
</gene>
<dbReference type="Proteomes" id="UP000003959">
    <property type="component" value="Unassembled WGS sequence"/>
</dbReference>
<organism evidence="1 2">
    <name type="scientific">Moorena producens 3L</name>
    <dbReference type="NCBI Taxonomy" id="489825"/>
    <lineage>
        <taxon>Bacteria</taxon>
        <taxon>Bacillati</taxon>
        <taxon>Cyanobacteriota</taxon>
        <taxon>Cyanophyceae</taxon>
        <taxon>Coleofasciculales</taxon>
        <taxon>Coleofasciculaceae</taxon>
        <taxon>Moorena</taxon>
    </lineage>
</organism>
<evidence type="ECO:0000313" key="2">
    <source>
        <dbReference type="Proteomes" id="UP000003959"/>
    </source>
</evidence>
<sequence>MTIFMSFMAMIFRAFHGFLFRIPFFDSATPKSFQEYGLRFDIEENFWALLIMGMVPPP</sequence>
<accession>F4XSF5</accession>
<reference evidence="2" key="1">
    <citation type="journal article" date="2011" name="Proc. Natl. Acad. Sci. U.S.A.">
        <title>Genomic insights into the physiology and ecology of the marine filamentous cyanobacterium Lyngbya majuscula.</title>
        <authorList>
            <person name="Jones A.C."/>
            <person name="Monroe E.A."/>
            <person name="Podell S."/>
            <person name="Hess W.R."/>
            <person name="Klages S."/>
            <person name="Esquenazi E."/>
            <person name="Niessen S."/>
            <person name="Hoover H."/>
            <person name="Rothmann M."/>
            <person name="Lasken R.S."/>
            <person name="Yates J.R.III."/>
            <person name="Reinhardt R."/>
            <person name="Kube M."/>
            <person name="Burkart M.D."/>
            <person name="Allen E.E."/>
            <person name="Dorrestein P.C."/>
            <person name="Gerwick W.H."/>
            <person name="Gerwick L."/>
        </authorList>
    </citation>
    <scope>NUCLEOTIDE SEQUENCE [LARGE SCALE GENOMIC DNA]</scope>
    <source>
        <strain evidence="2">3L</strain>
    </source>
</reference>
<proteinExistence type="predicted"/>
<evidence type="ECO:0000313" key="1">
    <source>
        <dbReference type="EMBL" id="EGJ32475.1"/>
    </source>
</evidence>
<dbReference type="HOGENOM" id="CLU_2974461_0_0_3"/>